<sequence length="98" mass="11382">MLFHVHMTVNIPLDLDKAYVDELKAKEKNLSQELQRQGKWTHIWRIAGQYANISIFNVDSAGELHDILMSLPLYPFMQVEVTALCQHYSSIKNEEEAH</sequence>
<dbReference type="GO" id="GO:0042952">
    <property type="term" value="P:beta-ketoadipate pathway"/>
    <property type="evidence" value="ECO:0007669"/>
    <property type="project" value="UniProtKB-UniRule"/>
</dbReference>
<comment type="similarity">
    <text evidence="3 9">Belongs to the muconolactone Delta-isomerase family.</text>
</comment>
<evidence type="ECO:0000256" key="2">
    <source>
        <dbReference type="ARBA" id="ARBA00005193"/>
    </source>
</evidence>
<keyword evidence="12" id="KW-1185">Reference proteome</keyword>
<dbReference type="NCBIfam" id="TIGR03221">
    <property type="entry name" value="muco_delta"/>
    <property type="match status" value="1"/>
</dbReference>
<evidence type="ECO:0000313" key="11">
    <source>
        <dbReference type="EMBL" id="SFG00149.1"/>
    </source>
</evidence>
<comment type="catalytic activity">
    <reaction evidence="1 9">
        <text>(S)-muconolactone = (4,5-dihydro-5-oxofuran-2-yl)-acetate</text>
        <dbReference type="Rhea" id="RHEA:12348"/>
        <dbReference type="ChEBI" id="CHEBI:58425"/>
        <dbReference type="ChEBI" id="CHEBI:58736"/>
        <dbReference type="EC" id="5.3.3.4"/>
    </reaction>
</comment>
<protein>
    <recommendedName>
        <fullName evidence="5 8">Muconolactone Delta-isomerase</fullName>
        <shortName evidence="9">MIase</shortName>
        <ecNumber evidence="5 8">5.3.3.4</ecNumber>
    </recommendedName>
</protein>
<comment type="pathway">
    <text evidence="2 9">Aromatic compound metabolism; beta-ketoadipate pathway; 5-oxo-4,5-dihydro-2-furylacetate from catechol: step 3/3.</text>
</comment>
<evidence type="ECO:0000256" key="4">
    <source>
        <dbReference type="ARBA" id="ARBA00011365"/>
    </source>
</evidence>
<dbReference type="InterPro" id="IPR011008">
    <property type="entry name" value="Dimeric_a/b-barrel"/>
</dbReference>
<dbReference type="InterPro" id="IPR003464">
    <property type="entry name" value="Muconolactone_d_Isoase"/>
</dbReference>
<reference evidence="12" key="1">
    <citation type="submission" date="2016-10" db="EMBL/GenBank/DDBJ databases">
        <authorList>
            <person name="Varghese N."/>
            <person name="Submissions S."/>
        </authorList>
    </citation>
    <scope>NUCLEOTIDE SEQUENCE [LARGE SCALE GENOMIC DNA]</scope>
    <source>
        <strain evidence="12">LP51</strain>
    </source>
</reference>
<dbReference type="EMBL" id="FOOT01000001">
    <property type="protein sequence ID" value="SFG00149.1"/>
    <property type="molecule type" value="Genomic_DNA"/>
</dbReference>
<evidence type="ECO:0000256" key="3">
    <source>
        <dbReference type="ARBA" id="ARBA00010882"/>
    </source>
</evidence>
<dbReference type="Pfam" id="PF02426">
    <property type="entry name" value="MIase"/>
    <property type="match status" value="1"/>
</dbReference>
<dbReference type="GO" id="GO:0016159">
    <property type="term" value="F:muconolactone delta-isomerase activity"/>
    <property type="evidence" value="ECO:0007669"/>
    <property type="project" value="UniProtKB-UniRule"/>
</dbReference>
<dbReference type="InterPro" id="IPR026029">
    <property type="entry name" value="MLI_dom"/>
</dbReference>
<dbReference type="OrthoDB" id="2889526at2"/>
<dbReference type="UniPathway" id="UPA00157">
    <property type="reaction ID" value="UER00260"/>
</dbReference>
<dbReference type="EC" id="5.3.3.4" evidence="5 8"/>
<dbReference type="RefSeq" id="WP_092098947.1">
    <property type="nucleotide sequence ID" value="NZ_FOOT01000001.1"/>
</dbReference>
<dbReference type="SUPFAM" id="SSF54909">
    <property type="entry name" value="Dimeric alpha+beta barrel"/>
    <property type="match status" value="1"/>
</dbReference>
<evidence type="ECO:0000256" key="1">
    <source>
        <dbReference type="ARBA" id="ARBA00001739"/>
    </source>
</evidence>
<keyword evidence="7 9" id="KW-0413">Isomerase</keyword>
<keyword evidence="6 9" id="KW-0058">Aromatic hydrocarbons catabolism</keyword>
<comment type="subunit">
    <text evidence="4">Homodecamer.</text>
</comment>
<evidence type="ECO:0000256" key="7">
    <source>
        <dbReference type="ARBA" id="ARBA00023235"/>
    </source>
</evidence>
<dbReference type="Proteomes" id="UP000198724">
    <property type="component" value="Unassembled WGS sequence"/>
</dbReference>
<dbReference type="AlphaFoldDB" id="A0A1I2NBB4"/>
<organism evidence="11 12">
    <name type="scientific">Pontibacter chinhatensis</name>
    <dbReference type="NCBI Taxonomy" id="1436961"/>
    <lineage>
        <taxon>Bacteria</taxon>
        <taxon>Pseudomonadati</taxon>
        <taxon>Bacteroidota</taxon>
        <taxon>Cytophagia</taxon>
        <taxon>Cytophagales</taxon>
        <taxon>Hymenobacteraceae</taxon>
        <taxon>Pontibacter</taxon>
    </lineage>
</organism>
<evidence type="ECO:0000313" key="12">
    <source>
        <dbReference type="Proteomes" id="UP000198724"/>
    </source>
</evidence>
<name>A0A1I2NBB4_9BACT</name>
<feature type="domain" description="Muconolactone isomerase" evidence="10">
    <location>
        <begin position="1"/>
        <end position="89"/>
    </location>
</feature>
<dbReference type="PIRSF" id="PIRSF001486">
    <property type="entry name" value="CatC"/>
    <property type="match status" value="1"/>
</dbReference>
<evidence type="ECO:0000256" key="5">
    <source>
        <dbReference type="ARBA" id="ARBA00012070"/>
    </source>
</evidence>
<evidence type="ECO:0000256" key="9">
    <source>
        <dbReference type="PIRNR" id="PIRNR001486"/>
    </source>
</evidence>
<accession>A0A1I2NBB4</accession>
<dbReference type="STRING" id="1436961.SAMN05421739_101640"/>
<evidence type="ECO:0000256" key="6">
    <source>
        <dbReference type="ARBA" id="ARBA00022797"/>
    </source>
</evidence>
<evidence type="ECO:0000259" key="10">
    <source>
        <dbReference type="Pfam" id="PF02426"/>
    </source>
</evidence>
<evidence type="ECO:0000256" key="8">
    <source>
        <dbReference type="NCBIfam" id="TIGR03221"/>
    </source>
</evidence>
<proteinExistence type="inferred from homology"/>
<dbReference type="Gene3D" id="3.30.70.1060">
    <property type="entry name" value="Dimeric alpha+beta barrel"/>
    <property type="match status" value="1"/>
</dbReference>
<gene>
    <name evidence="11" type="ORF">SAMN05421739_101640</name>
</gene>